<protein>
    <submittedName>
        <fullName evidence="1">ArsR family transcriptional regulator</fullName>
    </submittedName>
</protein>
<gene>
    <name evidence="1" type="ORF">EF807_07425</name>
</gene>
<comment type="caution">
    <text evidence="1">The sequence shown here is derived from an EMBL/GenBank/DDBJ whole genome shotgun (WGS) entry which is preliminary data.</text>
</comment>
<organism evidence="1 2">
    <name type="scientific">Candidatus Methanolliviera hydrocarbonicum</name>
    <dbReference type="NCBI Taxonomy" id="2491085"/>
    <lineage>
        <taxon>Archaea</taxon>
        <taxon>Methanobacteriati</taxon>
        <taxon>Methanobacteriota</taxon>
        <taxon>Candidatus Methanoliparia</taxon>
        <taxon>Candidatus Methanoliparales</taxon>
        <taxon>Candidatus Methanollivieraceae</taxon>
        <taxon>Candidatus Methanolliviera</taxon>
    </lineage>
</organism>
<sequence length="173" mass="20056">MTNRVKIVTDASDLVPLIRIFNSKVHKRVFDELLKGWKTKKELDEVVNEDVARSLELLRRGKLIEGRWKTPKNGEIPEMEFETAYPMFQADFQCTLKELGDLINIALIDWEAFKGYELEIMEQVKKGNRSIRDICRELALTPRFLKGVMKRSSILSLRGQRVEMVGDATITEK</sequence>
<evidence type="ECO:0000313" key="2">
    <source>
        <dbReference type="Proteomes" id="UP000320766"/>
    </source>
</evidence>
<dbReference type="EMBL" id="RXIL01000133">
    <property type="protein sequence ID" value="RZN67673.1"/>
    <property type="molecule type" value="Genomic_DNA"/>
</dbReference>
<name>A0A520KV91_9EURY</name>
<dbReference type="AlphaFoldDB" id="A0A520KV91"/>
<evidence type="ECO:0000313" key="1">
    <source>
        <dbReference type="EMBL" id="RZN67673.1"/>
    </source>
</evidence>
<reference evidence="1 2" key="1">
    <citation type="journal article" date="2019" name="Nat. Microbiol.">
        <title>Wide diversity of methane and short-chain alkane metabolisms in uncultured archaea.</title>
        <authorList>
            <person name="Borrel G."/>
            <person name="Adam P.S."/>
            <person name="McKay L.J."/>
            <person name="Chen L.X."/>
            <person name="Sierra-Garcia I.N."/>
            <person name="Sieber C.M."/>
            <person name="Letourneur Q."/>
            <person name="Ghozlane A."/>
            <person name="Andersen G.L."/>
            <person name="Li W.J."/>
            <person name="Hallam S.J."/>
            <person name="Muyzer G."/>
            <person name="de Oliveira V.M."/>
            <person name="Inskeep W.P."/>
            <person name="Banfield J.F."/>
            <person name="Gribaldo S."/>
        </authorList>
    </citation>
    <scope>NUCLEOTIDE SEQUENCE [LARGE SCALE GENOMIC DNA]</scope>
    <source>
        <strain evidence="1">NM1b</strain>
    </source>
</reference>
<dbReference type="Pfam" id="PF09824">
    <property type="entry name" value="ArsR"/>
    <property type="match status" value="1"/>
</dbReference>
<dbReference type="PIRSF" id="PIRSF022057">
    <property type="entry name" value="UCP022057"/>
    <property type="match status" value="1"/>
</dbReference>
<accession>A0A520KV91</accession>
<proteinExistence type="predicted"/>
<dbReference type="Proteomes" id="UP000320766">
    <property type="component" value="Unassembled WGS sequence"/>
</dbReference>
<dbReference type="InterPro" id="IPR014517">
    <property type="entry name" value="ArsR_tscrpt_regulator"/>
</dbReference>